<accession>A0A0N0P4P1</accession>
<feature type="region of interest" description="Disordered" evidence="2">
    <location>
        <begin position="1"/>
        <end position="24"/>
    </location>
</feature>
<dbReference type="OMA" id="ERQQCVA"/>
<name>A0A0N0P4P1_LEPSE</name>
<evidence type="ECO:0000313" key="3">
    <source>
        <dbReference type="EMBL" id="KPI85526.1"/>
    </source>
</evidence>
<keyword evidence="4" id="KW-1185">Reference proteome</keyword>
<dbReference type="AlphaFoldDB" id="A0A0N0P4P1"/>
<dbReference type="VEuPathDB" id="TriTrypDB:Lsey_0182_0070"/>
<gene>
    <name evidence="3" type="ORF">ABL78_5407</name>
</gene>
<dbReference type="OrthoDB" id="273633at2759"/>
<evidence type="ECO:0000256" key="2">
    <source>
        <dbReference type="SAM" id="MobiDB-lite"/>
    </source>
</evidence>
<evidence type="ECO:0000256" key="1">
    <source>
        <dbReference type="SAM" id="Coils"/>
    </source>
</evidence>
<feature type="compositionally biased region" description="Low complexity" evidence="2">
    <location>
        <begin position="1"/>
        <end position="11"/>
    </location>
</feature>
<evidence type="ECO:0000313" key="4">
    <source>
        <dbReference type="Proteomes" id="UP000038009"/>
    </source>
</evidence>
<protein>
    <submittedName>
        <fullName evidence="3">Uncharacterized protein</fullName>
    </submittedName>
</protein>
<keyword evidence="1" id="KW-0175">Coiled coil</keyword>
<proteinExistence type="predicted"/>
<organism evidence="3 4">
    <name type="scientific">Leptomonas seymouri</name>
    <dbReference type="NCBI Taxonomy" id="5684"/>
    <lineage>
        <taxon>Eukaryota</taxon>
        <taxon>Discoba</taxon>
        <taxon>Euglenozoa</taxon>
        <taxon>Kinetoplastea</taxon>
        <taxon>Metakinetoplastina</taxon>
        <taxon>Trypanosomatida</taxon>
        <taxon>Trypanosomatidae</taxon>
        <taxon>Leishmaniinae</taxon>
        <taxon>Leptomonas</taxon>
    </lineage>
</organism>
<dbReference type="Proteomes" id="UP000038009">
    <property type="component" value="Unassembled WGS sequence"/>
</dbReference>
<feature type="coiled-coil region" evidence="1">
    <location>
        <begin position="112"/>
        <end position="143"/>
    </location>
</feature>
<comment type="caution">
    <text evidence="3">The sequence shown here is derived from an EMBL/GenBank/DDBJ whole genome shotgun (WGS) entry which is preliminary data.</text>
</comment>
<sequence>MPSSATGGPSPAAGPSPPTMPASLHQLVVTVEALTAAAPQLQSTSTASAPSTPQKPPLSSPTTAAVATTEQLLKRVNDIQQQFSSLLEIAESAFPKAGKRELGLTSTIASSHDVHEQQADRLIAELENTVAELQRGLRSKLAQSSRISVLNALRREVAERQQCVAKMEGVLSVARQHVRL</sequence>
<reference evidence="3 4" key="1">
    <citation type="journal article" date="2015" name="PLoS Pathog.">
        <title>Leptomonas seymouri: Adaptations to the Dixenous Life Cycle Analyzed by Genome Sequencing, Transcriptome Profiling and Co-infection with Leishmania donovani.</title>
        <authorList>
            <person name="Kraeva N."/>
            <person name="Butenko A."/>
            <person name="Hlavacova J."/>
            <person name="Kostygov A."/>
            <person name="Myskova J."/>
            <person name="Grybchuk D."/>
            <person name="Lestinova T."/>
            <person name="Votypka J."/>
            <person name="Volf P."/>
            <person name="Opperdoes F."/>
            <person name="Flegontov P."/>
            <person name="Lukes J."/>
            <person name="Yurchenko V."/>
        </authorList>
    </citation>
    <scope>NUCLEOTIDE SEQUENCE [LARGE SCALE GENOMIC DNA]</scope>
    <source>
        <strain evidence="3 4">ATCC 30220</strain>
    </source>
</reference>
<feature type="region of interest" description="Disordered" evidence="2">
    <location>
        <begin position="40"/>
        <end position="63"/>
    </location>
</feature>
<feature type="compositionally biased region" description="Low complexity" evidence="2">
    <location>
        <begin position="40"/>
        <end position="52"/>
    </location>
</feature>
<dbReference type="EMBL" id="LJSK01000182">
    <property type="protein sequence ID" value="KPI85526.1"/>
    <property type="molecule type" value="Genomic_DNA"/>
</dbReference>